<reference evidence="2 3" key="1">
    <citation type="submission" date="2014-04" db="EMBL/GenBank/DDBJ databases">
        <title>The Genome Sequence of Thermoanaerobaculum aquaticum MP-01, The First Cultivated Group 23 Acidobacterium.</title>
        <authorList>
            <person name="Stamps B.W."/>
            <person name="Losey N.A."/>
            <person name="Lawson P.A."/>
            <person name="Stevenson B.S."/>
        </authorList>
    </citation>
    <scope>NUCLEOTIDE SEQUENCE [LARGE SCALE GENOMIC DNA]</scope>
    <source>
        <strain evidence="2 3">MP-01</strain>
    </source>
</reference>
<feature type="domain" description="Metallo-beta-lactamase" evidence="1">
    <location>
        <begin position="30"/>
        <end position="241"/>
    </location>
</feature>
<dbReference type="RefSeq" id="WP_038046173.1">
    <property type="nucleotide sequence ID" value="NZ_JMFG01000002.1"/>
</dbReference>
<dbReference type="AlphaFoldDB" id="A0A062XZH0"/>
<dbReference type="Pfam" id="PF00753">
    <property type="entry name" value="Lactamase_B"/>
    <property type="match status" value="1"/>
</dbReference>
<dbReference type="Proteomes" id="UP000027284">
    <property type="component" value="Unassembled WGS sequence"/>
</dbReference>
<dbReference type="STRING" id="1312852.EG19_03320"/>
<organism evidence="2 3">
    <name type="scientific">Thermoanaerobaculum aquaticum</name>
    <dbReference type="NCBI Taxonomy" id="1312852"/>
    <lineage>
        <taxon>Bacteria</taxon>
        <taxon>Pseudomonadati</taxon>
        <taxon>Acidobacteriota</taxon>
        <taxon>Thermoanaerobaculia</taxon>
        <taxon>Thermoanaerobaculales</taxon>
        <taxon>Thermoanaerobaculaceae</taxon>
        <taxon>Thermoanaerobaculum</taxon>
    </lineage>
</organism>
<dbReference type="InterPro" id="IPR001279">
    <property type="entry name" value="Metallo-B-lactamas"/>
</dbReference>
<dbReference type="OrthoDB" id="9802248at2"/>
<sequence>MKLEEVPAFAGQLARPVYPILLPTPYPVGPVWVYLLPGDPLTLVDTGPATGAAWRALKAGLAAYGLAPQDVRRVLITHGHHDHMGLARRLQAFGAEVLAHPADRNNLGLRRHFANLNRVLYRLGVSFPNRMLMMVGLWALDRTSKPLNRFSPLADGQEIPSQHGPLRVHHVPGHSPGHVAFELPEEGVWLSGDVLLSGIVPNAVLEPDPQNPSHPFPALSVYRSTLQKLASSPPRALLPAHGPAILEVAALARETLAKQEQRSQTILRHLSAQPQTLATILTAMYPKARGLSLFLAYSDLYGHLLELERQGLVVRASRNGVETFYTP</sequence>
<dbReference type="SUPFAM" id="SSF56281">
    <property type="entry name" value="Metallo-hydrolase/oxidoreductase"/>
    <property type="match status" value="1"/>
</dbReference>
<proteinExistence type="predicted"/>
<dbReference type="Gene3D" id="3.60.15.10">
    <property type="entry name" value="Ribonuclease Z/Hydroxyacylglutathione hydrolase-like"/>
    <property type="match status" value="1"/>
</dbReference>
<evidence type="ECO:0000259" key="1">
    <source>
        <dbReference type="SMART" id="SM00849"/>
    </source>
</evidence>
<dbReference type="PANTHER" id="PTHR23131">
    <property type="entry name" value="ENDORIBONUCLEASE LACTB2"/>
    <property type="match status" value="1"/>
</dbReference>
<dbReference type="EMBL" id="JMFG01000002">
    <property type="protein sequence ID" value="KDA54844.1"/>
    <property type="molecule type" value="Genomic_DNA"/>
</dbReference>
<dbReference type="SMART" id="SM00849">
    <property type="entry name" value="Lactamase_B"/>
    <property type="match status" value="1"/>
</dbReference>
<dbReference type="InterPro" id="IPR036866">
    <property type="entry name" value="RibonucZ/Hydroxyglut_hydro"/>
</dbReference>
<comment type="caution">
    <text evidence="2">The sequence shown here is derived from an EMBL/GenBank/DDBJ whole genome shotgun (WGS) entry which is preliminary data.</text>
</comment>
<evidence type="ECO:0000313" key="2">
    <source>
        <dbReference type="EMBL" id="KDA54844.1"/>
    </source>
</evidence>
<keyword evidence="3" id="KW-1185">Reference proteome</keyword>
<gene>
    <name evidence="2" type="ORF">EG19_03320</name>
</gene>
<dbReference type="InterPro" id="IPR050662">
    <property type="entry name" value="Sec-metab_biosynth-thioest"/>
</dbReference>
<dbReference type="PANTHER" id="PTHR23131:SF4">
    <property type="entry name" value="METALLO-BETA-LACTAMASE SUPERFAMILY POTEIN"/>
    <property type="match status" value="1"/>
</dbReference>
<protein>
    <recommendedName>
        <fullName evidence="1">Metallo-beta-lactamase domain-containing protein</fullName>
    </recommendedName>
</protein>
<accession>A0A062XZH0</accession>
<evidence type="ECO:0000313" key="3">
    <source>
        <dbReference type="Proteomes" id="UP000027284"/>
    </source>
</evidence>
<name>A0A062XZH0_9BACT</name>